<gene>
    <name evidence="2" type="ORF">Atai01_62340</name>
</gene>
<evidence type="ECO:0000256" key="1">
    <source>
        <dbReference type="SAM" id="Phobius"/>
    </source>
</evidence>
<keyword evidence="3" id="KW-1185">Reference proteome</keyword>
<keyword evidence="1" id="KW-0472">Membrane</keyword>
<protein>
    <submittedName>
        <fullName evidence="2">Uncharacterized protein</fullName>
    </submittedName>
</protein>
<organism evidence="2 3">
    <name type="scientific">Amycolatopsis taiwanensis</name>
    <dbReference type="NCBI Taxonomy" id="342230"/>
    <lineage>
        <taxon>Bacteria</taxon>
        <taxon>Bacillati</taxon>
        <taxon>Actinomycetota</taxon>
        <taxon>Actinomycetes</taxon>
        <taxon>Pseudonocardiales</taxon>
        <taxon>Pseudonocardiaceae</taxon>
        <taxon>Amycolatopsis</taxon>
    </lineage>
</organism>
<dbReference type="AlphaFoldDB" id="A0A9W6R7B1"/>
<keyword evidence="1" id="KW-0812">Transmembrane</keyword>
<dbReference type="RefSeq" id="WP_285489101.1">
    <property type="nucleotide sequence ID" value="NZ_BSTI01000017.1"/>
</dbReference>
<dbReference type="EMBL" id="BSTI01000017">
    <property type="protein sequence ID" value="GLY69615.1"/>
    <property type="molecule type" value="Genomic_DNA"/>
</dbReference>
<feature type="transmembrane region" description="Helical" evidence="1">
    <location>
        <begin position="44"/>
        <end position="65"/>
    </location>
</feature>
<accession>A0A9W6R7B1</accession>
<evidence type="ECO:0000313" key="2">
    <source>
        <dbReference type="EMBL" id="GLY69615.1"/>
    </source>
</evidence>
<sequence length="88" mass="9740">MNVRNPEDELRETLEALATSVVASPDAYAKARSEWQRRERRRRLIMLVLALVIVAVADIVGLWALNSLSAPPPPPDSGGQRVEIVIQP</sequence>
<evidence type="ECO:0000313" key="3">
    <source>
        <dbReference type="Proteomes" id="UP001165136"/>
    </source>
</evidence>
<proteinExistence type="predicted"/>
<keyword evidence="1" id="KW-1133">Transmembrane helix</keyword>
<name>A0A9W6R7B1_9PSEU</name>
<comment type="caution">
    <text evidence="2">The sequence shown here is derived from an EMBL/GenBank/DDBJ whole genome shotgun (WGS) entry which is preliminary data.</text>
</comment>
<dbReference type="Proteomes" id="UP001165136">
    <property type="component" value="Unassembled WGS sequence"/>
</dbReference>
<reference evidence="2" key="1">
    <citation type="submission" date="2023-03" db="EMBL/GenBank/DDBJ databases">
        <title>Amycolatopsis taiwanensis NBRC 103393.</title>
        <authorList>
            <person name="Ichikawa N."/>
            <person name="Sato H."/>
            <person name="Tonouchi N."/>
        </authorList>
    </citation>
    <scope>NUCLEOTIDE SEQUENCE</scope>
    <source>
        <strain evidence="2">NBRC 103393</strain>
    </source>
</reference>